<protein>
    <recommendedName>
        <fullName evidence="3">DUF2716 domain-containing protein</fullName>
    </recommendedName>
</protein>
<evidence type="ECO:0000313" key="1">
    <source>
        <dbReference type="EMBL" id="ABS03839.1"/>
    </source>
</evidence>
<evidence type="ECO:0000313" key="2">
    <source>
        <dbReference type="Proteomes" id="UP000001116"/>
    </source>
</evidence>
<evidence type="ECO:0008006" key="3">
    <source>
        <dbReference type="Google" id="ProtNLM"/>
    </source>
</evidence>
<dbReference type="EMBL" id="CP000750">
    <property type="protein sequence ID" value="ABS03839.1"/>
    <property type="molecule type" value="Genomic_DNA"/>
</dbReference>
<dbReference type="Pfam" id="PF10898">
    <property type="entry name" value="DUF2716"/>
    <property type="match status" value="1"/>
</dbReference>
<name>A6WAK0_KINRD</name>
<sequence>MSDLPAEPPAPTQQAWTELTHTDHQQAWAAFHARYHFRASPHPEDWPAIHEPTPSLTFDLTAINDGAQRAAAYDAINAEALRCFLWALHDVDELLVLDWQHPTHILRPHQQALTDPTHWQVPVYPDGDYCAFFTPDLTEGTFGHPWEKSLCVIGPRLIDSLGRSLSTWLPLLRQDGQLMHERSR</sequence>
<keyword evidence="2" id="KW-1185">Reference proteome</keyword>
<dbReference type="AlphaFoldDB" id="A6WAK0"/>
<gene>
    <name evidence="1" type="ordered locus">Krad_2359</name>
</gene>
<organism evidence="1 2">
    <name type="scientific">Kineococcus radiotolerans (strain ATCC BAA-149 / DSM 14245 / SRS30216)</name>
    <dbReference type="NCBI Taxonomy" id="266940"/>
    <lineage>
        <taxon>Bacteria</taxon>
        <taxon>Bacillati</taxon>
        <taxon>Actinomycetota</taxon>
        <taxon>Actinomycetes</taxon>
        <taxon>Kineosporiales</taxon>
        <taxon>Kineosporiaceae</taxon>
        <taxon>Kineococcus</taxon>
    </lineage>
</organism>
<accession>A6WAK0</accession>
<dbReference type="OrthoDB" id="80999at2"/>
<dbReference type="KEGG" id="kra:Krad_2359"/>
<dbReference type="InterPro" id="IPR020323">
    <property type="entry name" value="DUF2716"/>
</dbReference>
<dbReference type="Proteomes" id="UP000001116">
    <property type="component" value="Chromosome"/>
</dbReference>
<dbReference type="HOGENOM" id="CLU_137765_0_0_11"/>
<dbReference type="eggNOG" id="ENOG50332H8">
    <property type="taxonomic scope" value="Bacteria"/>
</dbReference>
<proteinExistence type="predicted"/>
<reference evidence="2" key="1">
    <citation type="journal article" date="2008" name="PLoS ONE">
        <title>Survival in nuclear waste, extreme resistance, and potential applications gleaned from the genome sequence of Kineococcus radiotolerans SRS30216.</title>
        <authorList>
            <person name="Bagwell C.E."/>
            <person name="Bhat S."/>
            <person name="Hawkins G.M."/>
            <person name="Smith B.W."/>
            <person name="Biswas T."/>
            <person name="Hoover T.R."/>
            <person name="Saunders E."/>
            <person name="Han C.S."/>
            <person name="Tsodikov O.V."/>
            <person name="Shimkets L.J."/>
        </authorList>
    </citation>
    <scope>NUCLEOTIDE SEQUENCE [LARGE SCALE GENOMIC DNA]</scope>
    <source>
        <strain evidence="2">ATCC BAA-149 / DSM 14245 / SRS30216</strain>
    </source>
</reference>
<dbReference type="RefSeq" id="WP_012087943.1">
    <property type="nucleotide sequence ID" value="NC_009664.2"/>
</dbReference>